<reference evidence="4 5" key="1">
    <citation type="submission" date="2018-08" db="EMBL/GenBank/DDBJ databases">
        <title>A genome reference for cultivated species of the human gut microbiota.</title>
        <authorList>
            <person name="Zou Y."/>
            <person name="Xue W."/>
            <person name="Luo G."/>
        </authorList>
    </citation>
    <scope>NUCLEOTIDE SEQUENCE [LARGE SCALE GENOMIC DNA]</scope>
    <source>
        <strain evidence="4 5">AM16-54</strain>
    </source>
</reference>
<dbReference type="Gene3D" id="2.30.22.10">
    <property type="entry name" value="Head domain of nucleotide exchange factor GrpE"/>
    <property type="match status" value="1"/>
</dbReference>
<gene>
    <name evidence="4" type="primary">grpE</name>
    <name evidence="4" type="ORF">DW192_08985</name>
</gene>
<keyword evidence="3" id="KW-0175">Coiled coil</keyword>
<comment type="similarity">
    <text evidence="1">Belongs to the GrpE family.</text>
</comment>
<dbReference type="GO" id="GO:0042803">
    <property type="term" value="F:protein homodimerization activity"/>
    <property type="evidence" value="ECO:0007669"/>
    <property type="project" value="InterPro"/>
</dbReference>
<comment type="caution">
    <text evidence="4">The sequence shown here is derived from an EMBL/GenBank/DDBJ whole genome shotgun (WGS) entry which is preliminary data.</text>
</comment>
<dbReference type="Pfam" id="PF01025">
    <property type="entry name" value="GrpE"/>
    <property type="match status" value="1"/>
</dbReference>
<dbReference type="AlphaFoldDB" id="A0A3R6EYV2"/>
<dbReference type="GO" id="GO:0051087">
    <property type="term" value="F:protein-folding chaperone binding"/>
    <property type="evidence" value="ECO:0007669"/>
    <property type="project" value="InterPro"/>
</dbReference>
<dbReference type="SUPFAM" id="SSF51064">
    <property type="entry name" value="Head domain of nucleotide exchange factor GrpE"/>
    <property type="match status" value="1"/>
</dbReference>
<keyword evidence="2" id="KW-0143">Chaperone</keyword>
<dbReference type="Proteomes" id="UP000284548">
    <property type="component" value="Unassembled WGS sequence"/>
</dbReference>
<dbReference type="GO" id="GO:0000774">
    <property type="term" value="F:adenyl-nucleotide exchange factor activity"/>
    <property type="evidence" value="ECO:0007669"/>
    <property type="project" value="InterPro"/>
</dbReference>
<evidence type="ECO:0000313" key="4">
    <source>
        <dbReference type="EMBL" id="RHH81967.1"/>
    </source>
</evidence>
<dbReference type="InterPro" id="IPR009012">
    <property type="entry name" value="GrpE_head"/>
</dbReference>
<proteinExistence type="inferred from homology"/>
<dbReference type="SUPFAM" id="SSF58014">
    <property type="entry name" value="Coiled-coil domain of nucleotide exchange factor GrpE"/>
    <property type="match status" value="1"/>
</dbReference>
<sequence length="165" mass="19096">MLGDNDLCMKSNNCISEKINEYRSEVETMIQGFQRQILEQEHKIEELKNSKERELDTLFKDLLSVVDAYEKAEARLDEQYSDNEAVIKAKKRFSTSKKKLMEILRKNGVSEIQFPDGYAKMDDCQIVETEPDATKENDTIISIEKAGFRRNGRLLRLADVIVVKN</sequence>
<feature type="coiled-coil region" evidence="3">
    <location>
        <begin position="30"/>
        <end position="57"/>
    </location>
</feature>
<evidence type="ECO:0000256" key="3">
    <source>
        <dbReference type="SAM" id="Coils"/>
    </source>
</evidence>
<evidence type="ECO:0000256" key="1">
    <source>
        <dbReference type="ARBA" id="ARBA00009054"/>
    </source>
</evidence>
<evidence type="ECO:0000313" key="5">
    <source>
        <dbReference type="Proteomes" id="UP000284548"/>
    </source>
</evidence>
<organism evidence="4 5">
    <name type="scientific">Segatella copri</name>
    <dbReference type="NCBI Taxonomy" id="165179"/>
    <lineage>
        <taxon>Bacteria</taxon>
        <taxon>Pseudomonadati</taxon>
        <taxon>Bacteroidota</taxon>
        <taxon>Bacteroidia</taxon>
        <taxon>Bacteroidales</taxon>
        <taxon>Prevotellaceae</taxon>
        <taxon>Segatella</taxon>
    </lineage>
</organism>
<accession>A0A3R6EYV2</accession>
<dbReference type="InterPro" id="IPR000740">
    <property type="entry name" value="GrpE"/>
</dbReference>
<name>A0A3R6EYV2_9BACT</name>
<evidence type="ECO:0000256" key="2">
    <source>
        <dbReference type="ARBA" id="ARBA00023186"/>
    </source>
</evidence>
<dbReference type="EMBL" id="QRKB01000021">
    <property type="protein sequence ID" value="RHH81967.1"/>
    <property type="molecule type" value="Genomic_DNA"/>
</dbReference>
<protein>
    <submittedName>
        <fullName evidence="4">Nucleotide exchange factor GrpE</fullName>
    </submittedName>
</protein>
<dbReference type="InterPro" id="IPR013805">
    <property type="entry name" value="GrpE_CC"/>
</dbReference>
<dbReference type="GO" id="GO:0006457">
    <property type="term" value="P:protein folding"/>
    <property type="evidence" value="ECO:0007669"/>
    <property type="project" value="InterPro"/>
</dbReference>